<proteinExistence type="predicted"/>
<keyword evidence="4" id="KW-1185">Reference proteome</keyword>
<dbReference type="AlphaFoldDB" id="A0A7H0VC61"/>
<evidence type="ECO:0000256" key="1">
    <source>
        <dbReference type="ARBA" id="ARBA00022737"/>
    </source>
</evidence>
<evidence type="ECO:0000313" key="3">
    <source>
        <dbReference type="EMBL" id="QNR23309.1"/>
    </source>
</evidence>
<dbReference type="Gene3D" id="2.180.10.10">
    <property type="entry name" value="RHS repeat-associated core"/>
    <property type="match status" value="1"/>
</dbReference>
<evidence type="ECO:0000259" key="2">
    <source>
        <dbReference type="Pfam" id="PF25023"/>
    </source>
</evidence>
<dbReference type="Pfam" id="PF25023">
    <property type="entry name" value="TEN_YD-shell"/>
    <property type="match status" value="1"/>
</dbReference>
<sequence length="278" mass="32287">MKKLIVIVILLASCKSPSPEEMLGKHQASDIPDSLFEQTYPSDLINNNYYKLVPQQIRENLPNNFSLGFHPDSIRSQKIQSITSIHYNGQDSLIGRLEFDEFGNLLFEKVPSILEGHYYRYKFDEKGRIQMRLQYSQSKKLIRTEQFHYDENSRLNLVSIDYQNQIDSILFQYDLGGNLIKAGAKSFKYDEQGNCTEWILNIEEGICGNTATHWKGEYDEEGNLVTSWTNTPDLQLLNNTHFRYDSLLSKDGKLISLKTYTGKGDLLTKEDFKYYKPY</sequence>
<name>A0A7H0VC61_9FLAO</name>
<dbReference type="RefSeq" id="WP_210757838.1">
    <property type="nucleotide sequence ID" value="NZ_CP060139.1"/>
</dbReference>
<evidence type="ECO:0000313" key="4">
    <source>
        <dbReference type="Proteomes" id="UP000516305"/>
    </source>
</evidence>
<dbReference type="InterPro" id="IPR056823">
    <property type="entry name" value="TEN-like_YD-shell"/>
</dbReference>
<dbReference type="Proteomes" id="UP000516305">
    <property type="component" value="Chromosome"/>
</dbReference>
<gene>
    <name evidence="3" type="ORF">H4K34_13105</name>
</gene>
<reference evidence="3 4" key="1">
    <citation type="submission" date="2020-08" db="EMBL/GenBank/DDBJ databases">
        <title>Croceimicrobium hydrocarbonivorans gen. nov., sp. nov., a novel marine bacterium isolated from a bacterial consortium that degrades polyethylene terephthalate.</title>
        <authorList>
            <person name="Liu R."/>
        </authorList>
    </citation>
    <scope>NUCLEOTIDE SEQUENCE [LARGE SCALE GENOMIC DNA]</scope>
    <source>
        <strain evidence="3 4">A20-9</strain>
    </source>
</reference>
<dbReference type="KEGG" id="chyd:H4K34_13105"/>
<organism evidence="3 4">
    <name type="scientific">Croceimicrobium hydrocarbonivorans</name>
    <dbReference type="NCBI Taxonomy" id="2761580"/>
    <lineage>
        <taxon>Bacteria</taxon>
        <taxon>Pseudomonadati</taxon>
        <taxon>Bacteroidota</taxon>
        <taxon>Flavobacteriia</taxon>
        <taxon>Flavobacteriales</taxon>
        <taxon>Owenweeksiaceae</taxon>
        <taxon>Croceimicrobium</taxon>
    </lineage>
</organism>
<protein>
    <recommendedName>
        <fullName evidence="2">Teneurin-like YD-shell domain-containing protein</fullName>
    </recommendedName>
</protein>
<dbReference type="EMBL" id="CP060139">
    <property type="protein sequence ID" value="QNR23309.1"/>
    <property type="molecule type" value="Genomic_DNA"/>
</dbReference>
<keyword evidence="1" id="KW-0677">Repeat</keyword>
<accession>A0A7H0VC61</accession>
<feature type="domain" description="Teneurin-like YD-shell" evidence="2">
    <location>
        <begin position="81"/>
        <end position="195"/>
    </location>
</feature>